<accession>A0A4U5NWK2</accession>
<dbReference type="EMBL" id="AZBU02000003">
    <property type="protein sequence ID" value="TKR87623.1"/>
    <property type="molecule type" value="Genomic_DNA"/>
</dbReference>
<gene>
    <name evidence="2" type="ORF">L596_011993</name>
</gene>
<evidence type="ECO:0000313" key="3">
    <source>
        <dbReference type="Proteomes" id="UP000298663"/>
    </source>
</evidence>
<evidence type="ECO:0000256" key="1">
    <source>
        <dbReference type="SAM" id="Phobius"/>
    </source>
</evidence>
<sequence>MVNDHSLVKPCDCFYHEDCLYGWLDQIKNQGANTTYQTTCRFFPHPILFRYQIAKPNRPFKIICRSIALMIVFVVYSLSIFMFVEGNWGDRDLFLVGVTTASIVLTSSVIVAGIWIYRSRISVRIEVLFYDVVKCRDSLV</sequence>
<protein>
    <submittedName>
        <fullName evidence="2">Uncharacterized protein</fullName>
    </submittedName>
</protein>
<keyword evidence="1" id="KW-1133">Transmembrane helix</keyword>
<evidence type="ECO:0000313" key="2">
    <source>
        <dbReference type="EMBL" id="TKR87623.1"/>
    </source>
</evidence>
<reference evidence="2 3" key="1">
    <citation type="journal article" date="2015" name="Genome Biol.">
        <title>Comparative genomics of Steinernema reveals deeply conserved gene regulatory networks.</title>
        <authorList>
            <person name="Dillman A.R."/>
            <person name="Macchietto M."/>
            <person name="Porter C.F."/>
            <person name="Rogers A."/>
            <person name="Williams B."/>
            <person name="Antoshechkin I."/>
            <person name="Lee M.M."/>
            <person name="Goodwin Z."/>
            <person name="Lu X."/>
            <person name="Lewis E.E."/>
            <person name="Goodrich-Blair H."/>
            <person name="Stock S.P."/>
            <person name="Adams B.J."/>
            <person name="Sternberg P.W."/>
            <person name="Mortazavi A."/>
        </authorList>
    </citation>
    <scope>NUCLEOTIDE SEQUENCE [LARGE SCALE GENOMIC DNA]</scope>
    <source>
        <strain evidence="2 3">ALL</strain>
    </source>
</reference>
<keyword evidence="1" id="KW-0812">Transmembrane</keyword>
<keyword evidence="1" id="KW-0472">Membrane</keyword>
<reference evidence="2 3" key="2">
    <citation type="journal article" date="2019" name="G3 (Bethesda)">
        <title>Hybrid Assembly of the Genome of the Entomopathogenic Nematode Steinernema carpocapsae Identifies the X-Chromosome.</title>
        <authorList>
            <person name="Serra L."/>
            <person name="Macchietto M."/>
            <person name="Macias-Munoz A."/>
            <person name="McGill C.J."/>
            <person name="Rodriguez I.M."/>
            <person name="Rodriguez B."/>
            <person name="Murad R."/>
            <person name="Mortazavi A."/>
        </authorList>
    </citation>
    <scope>NUCLEOTIDE SEQUENCE [LARGE SCALE GENOMIC DNA]</scope>
    <source>
        <strain evidence="2 3">ALL</strain>
    </source>
</reference>
<dbReference type="AlphaFoldDB" id="A0A4U5NWK2"/>
<organism evidence="2 3">
    <name type="scientific">Steinernema carpocapsae</name>
    <name type="common">Entomopathogenic nematode</name>
    <dbReference type="NCBI Taxonomy" id="34508"/>
    <lineage>
        <taxon>Eukaryota</taxon>
        <taxon>Metazoa</taxon>
        <taxon>Ecdysozoa</taxon>
        <taxon>Nematoda</taxon>
        <taxon>Chromadorea</taxon>
        <taxon>Rhabditida</taxon>
        <taxon>Tylenchina</taxon>
        <taxon>Panagrolaimomorpha</taxon>
        <taxon>Strongyloidoidea</taxon>
        <taxon>Steinernematidae</taxon>
        <taxon>Steinernema</taxon>
    </lineage>
</organism>
<name>A0A4U5NWK2_STECR</name>
<keyword evidence="3" id="KW-1185">Reference proteome</keyword>
<comment type="caution">
    <text evidence="2">The sequence shown here is derived from an EMBL/GenBank/DDBJ whole genome shotgun (WGS) entry which is preliminary data.</text>
</comment>
<feature type="transmembrane region" description="Helical" evidence="1">
    <location>
        <begin position="62"/>
        <end position="81"/>
    </location>
</feature>
<dbReference type="Proteomes" id="UP000298663">
    <property type="component" value="Unassembled WGS sequence"/>
</dbReference>
<feature type="transmembrane region" description="Helical" evidence="1">
    <location>
        <begin position="93"/>
        <end position="117"/>
    </location>
</feature>
<proteinExistence type="predicted"/>